<reference evidence="5 6" key="1">
    <citation type="submission" date="2016-10" db="EMBL/GenBank/DDBJ databases">
        <authorList>
            <person name="de Groot N.N."/>
        </authorList>
    </citation>
    <scope>NUCLEOTIDE SEQUENCE [LARGE SCALE GENOMIC DNA]</scope>
    <source>
        <strain evidence="5 6">CGMCC 4.1877</strain>
    </source>
</reference>
<gene>
    <name evidence="5" type="ORF">SAMN05216207_103544</name>
</gene>
<evidence type="ECO:0000256" key="3">
    <source>
        <dbReference type="RuleBase" id="RU000524"/>
    </source>
</evidence>
<dbReference type="InterPro" id="IPR000424">
    <property type="entry name" value="Primosome_PriB/ssb"/>
</dbReference>
<feature type="compositionally biased region" description="Basic and acidic residues" evidence="4">
    <location>
        <begin position="124"/>
        <end position="136"/>
    </location>
</feature>
<protein>
    <recommendedName>
        <fullName evidence="2 3">Single-stranded DNA-binding protein</fullName>
    </recommendedName>
</protein>
<dbReference type="AlphaFoldDB" id="A0A1I5F6U1"/>
<dbReference type="EMBL" id="FOUY01000035">
    <property type="protein sequence ID" value="SFO19360.1"/>
    <property type="molecule type" value="Genomic_DNA"/>
</dbReference>
<dbReference type="PIRSF" id="PIRSF002070">
    <property type="entry name" value="SSB"/>
    <property type="match status" value="1"/>
</dbReference>
<dbReference type="SUPFAM" id="SSF50249">
    <property type="entry name" value="Nucleic acid-binding proteins"/>
    <property type="match status" value="1"/>
</dbReference>
<feature type="compositionally biased region" description="Acidic residues" evidence="4">
    <location>
        <begin position="137"/>
        <end position="151"/>
    </location>
</feature>
<evidence type="ECO:0000313" key="5">
    <source>
        <dbReference type="EMBL" id="SFO19360.1"/>
    </source>
</evidence>
<keyword evidence="6" id="KW-1185">Reference proteome</keyword>
<dbReference type="Pfam" id="PF00436">
    <property type="entry name" value="SSB"/>
    <property type="match status" value="1"/>
</dbReference>
<feature type="compositionally biased region" description="Low complexity" evidence="4">
    <location>
        <begin position="154"/>
        <end position="163"/>
    </location>
</feature>
<dbReference type="InterPro" id="IPR012340">
    <property type="entry name" value="NA-bd_OB-fold"/>
</dbReference>
<dbReference type="Gene3D" id="2.40.50.140">
    <property type="entry name" value="Nucleic acid-binding proteins"/>
    <property type="match status" value="1"/>
</dbReference>
<dbReference type="PANTHER" id="PTHR10302">
    <property type="entry name" value="SINGLE-STRANDED DNA-BINDING PROTEIN"/>
    <property type="match status" value="1"/>
</dbReference>
<dbReference type="CDD" id="cd04496">
    <property type="entry name" value="SSB_OBF"/>
    <property type="match status" value="1"/>
</dbReference>
<dbReference type="GO" id="GO:0009295">
    <property type="term" value="C:nucleoid"/>
    <property type="evidence" value="ECO:0007669"/>
    <property type="project" value="TreeGrafter"/>
</dbReference>
<evidence type="ECO:0000256" key="2">
    <source>
        <dbReference type="PIRNR" id="PIRNR002070"/>
    </source>
</evidence>
<keyword evidence="1 2" id="KW-0238">DNA-binding</keyword>
<dbReference type="Proteomes" id="UP000199614">
    <property type="component" value="Unassembled WGS sequence"/>
</dbReference>
<evidence type="ECO:0000313" key="6">
    <source>
        <dbReference type="Proteomes" id="UP000199614"/>
    </source>
</evidence>
<sequence>MSVDQIIISGNVTRKPTLRYSPKGYPVTELTVASNYRRRDPNSKEWHDVARTYYTVTCWRHLAEHVAQSLDKGHPVVVVGRIYVEEWTDRDGVLRKTPKIDPVSVGYDLRFSSVLAPARSSSYQDREQGGARRTAEAWDEPPGDEPEEMNDPFDTTADTATDGATDDGRLRAVAAVPASEG</sequence>
<dbReference type="OrthoDB" id="9809878at2"/>
<dbReference type="RefSeq" id="WP_093351323.1">
    <property type="nucleotide sequence ID" value="NZ_FOUY01000035.1"/>
</dbReference>
<dbReference type="GO" id="GO:0006260">
    <property type="term" value="P:DNA replication"/>
    <property type="evidence" value="ECO:0007669"/>
    <property type="project" value="InterPro"/>
</dbReference>
<feature type="region of interest" description="Disordered" evidence="4">
    <location>
        <begin position="118"/>
        <end position="168"/>
    </location>
</feature>
<dbReference type="InterPro" id="IPR011344">
    <property type="entry name" value="ssDNA-bd"/>
</dbReference>
<dbReference type="STRING" id="260086.SAMN05216207_103544"/>
<organism evidence="5 6">
    <name type="scientific">Pseudonocardia ammonioxydans</name>
    <dbReference type="NCBI Taxonomy" id="260086"/>
    <lineage>
        <taxon>Bacteria</taxon>
        <taxon>Bacillati</taxon>
        <taxon>Actinomycetota</taxon>
        <taxon>Actinomycetes</taxon>
        <taxon>Pseudonocardiales</taxon>
        <taxon>Pseudonocardiaceae</taxon>
        <taxon>Pseudonocardia</taxon>
    </lineage>
</organism>
<evidence type="ECO:0000256" key="4">
    <source>
        <dbReference type="SAM" id="MobiDB-lite"/>
    </source>
</evidence>
<accession>A0A1I5F6U1</accession>
<evidence type="ECO:0000256" key="1">
    <source>
        <dbReference type="ARBA" id="ARBA00023125"/>
    </source>
</evidence>
<dbReference type="PROSITE" id="PS50935">
    <property type="entry name" value="SSB"/>
    <property type="match status" value="1"/>
</dbReference>
<dbReference type="PANTHER" id="PTHR10302:SF0">
    <property type="entry name" value="SINGLE-STRANDED DNA-BINDING PROTEIN, MITOCHONDRIAL"/>
    <property type="match status" value="1"/>
</dbReference>
<proteinExistence type="predicted"/>
<dbReference type="NCBIfam" id="TIGR00621">
    <property type="entry name" value="ssb"/>
    <property type="match status" value="1"/>
</dbReference>
<dbReference type="GO" id="GO:0003697">
    <property type="term" value="F:single-stranded DNA binding"/>
    <property type="evidence" value="ECO:0007669"/>
    <property type="project" value="InterPro"/>
</dbReference>
<name>A0A1I5F6U1_PSUAM</name>